<comment type="caution">
    <text evidence="3">The sequence shown here is derived from an EMBL/GenBank/DDBJ whole genome shotgun (WGS) entry which is preliminary data.</text>
</comment>
<evidence type="ECO:0000256" key="1">
    <source>
        <dbReference type="ARBA" id="ARBA00004123"/>
    </source>
</evidence>
<protein>
    <submittedName>
        <fullName evidence="3">Uncharacterized protein</fullName>
    </submittedName>
</protein>
<dbReference type="PANTHER" id="PTHR37534">
    <property type="entry name" value="TRANSCRIPTIONAL ACTIVATOR PROTEIN UGA3"/>
    <property type="match status" value="1"/>
</dbReference>
<dbReference type="Proteomes" id="UP001357485">
    <property type="component" value="Unassembled WGS sequence"/>
</dbReference>
<comment type="subcellular location">
    <subcellularLocation>
        <location evidence="1">Nucleus</location>
    </subcellularLocation>
</comment>
<feature type="non-terminal residue" evidence="3">
    <location>
        <position position="1"/>
    </location>
</feature>
<evidence type="ECO:0000313" key="4">
    <source>
        <dbReference type="Proteomes" id="UP001357485"/>
    </source>
</evidence>
<name>A0ABR0LM50_9PEZI</name>
<sequence>FYLNYHRTHLSYHHYAFTFDGGDFLRTTLLDIAIENEPLLYAVVGFAAYHHTLTKPNGKIQDFLRYYNRSVSLLRLSLQINQKHTVATILTMLQLATMEVHYLPIFSWLMWRDANNYQEFLGDWVNLLGHQKAAYEILTELYTPRTILQNETLRRIICWYIRFDLFAGIMSGSETVLSREWFAACHDYYLREVRDNPHDLRSIYEETMSNSRLLATDVAALFARKSKGVIDDGEFAGELEVLSASLAAWEGTRSPIMTDPSKHIKDFPGAASRDPADIVDPFDPNFLYGDDLFTTNYALIDFWAIDLMFRFQLATVERKTPSPETEALAFKMCKMFEALEYYQQKLPGAILAAQATLSIASLILPKDQKHMTWCRRKFAKIESHG</sequence>
<dbReference type="EMBL" id="JAVRRA010017464">
    <property type="protein sequence ID" value="KAK5200485.1"/>
    <property type="molecule type" value="Genomic_DNA"/>
</dbReference>
<proteinExistence type="predicted"/>
<dbReference type="PANTHER" id="PTHR37534:SF10">
    <property type="entry name" value="ZN(II)2CYS6 TRANSCRIPTION FACTOR (EUROFUNG)"/>
    <property type="match status" value="1"/>
</dbReference>
<dbReference type="InterPro" id="IPR021858">
    <property type="entry name" value="Fun_TF"/>
</dbReference>
<organism evidence="3 4">
    <name type="scientific">Cryomyces antarcticus</name>
    <dbReference type="NCBI Taxonomy" id="329879"/>
    <lineage>
        <taxon>Eukaryota</taxon>
        <taxon>Fungi</taxon>
        <taxon>Dikarya</taxon>
        <taxon>Ascomycota</taxon>
        <taxon>Pezizomycotina</taxon>
        <taxon>Dothideomycetes</taxon>
        <taxon>Dothideomycetes incertae sedis</taxon>
        <taxon>Cryomyces</taxon>
    </lineage>
</organism>
<keyword evidence="4" id="KW-1185">Reference proteome</keyword>
<evidence type="ECO:0000313" key="3">
    <source>
        <dbReference type="EMBL" id="KAK5200485.1"/>
    </source>
</evidence>
<keyword evidence="2" id="KW-0539">Nucleus</keyword>
<dbReference type="Pfam" id="PF11951">
    <property type="entry name" value="Fungal_trans_2"/>
    <property type="match status" value="1"/>
</dbReference>
<reference evidence="3 4" key="1">
    <citation type="submission" date="2023-08" db="EMBL/GenBank/DDBJ databases">
        <title>Black Yeasts Isolated from many extreme environments.</title>
        <authorList>
            <person name="Coleine C."/>
            <person name="Stajich J.E."/>
            <person name="Selbmann L."/>
        </authorList>
    </citation>
    <scope>NUCLEOTIDE SEQUENCE [LARGE SCALE GENOMIC DNA]</scope>
    <source>
        <strain evidence="3 4">CCFEE 536</strain>
    </source>
</reference>
<gene>
    <name evidence="3" type="ORF">LTR16_005995</name>
</gene>
<evidence type="ECO:0000256" key="2">
    <source>
        <dbReference type="ARBA" id="ARBA00023242"/>
    </source>
</evidence>
<accession>A0ABR0LM50</accession>